<dbReference type="EMBL" id="KB468020">
    <property type="protein sequence ID" value="PCH39636.1"/>
    <property type="molecule type" value="Genomic_DNA"/>
</dbReference>
<feature type="transmembrane region" description="Helical" evidence="4">
    <location>
        <begin position="64"/>
        <end position="85"/>
    </location>
</feature>
<dbReference type="PANTHER" id="PTHR45626">
    <property type="entry name" value="TRANSCRIPTION TERMINATION FACTOR 2-RELATED"/>
    <property type="match status" value="1"/>
</dbReference>
<keyword evidence="4" id="KW-0812">Transmembrane</keyword>
<dbReference type="InterPro" id="IPR027417">
    <property type="entry name" value="P-loop_NTPase"/>
</dbReference>
<dbReference type="CDD" id="cd18793">
    <property type="entry name" value="SF2_C_SNF"/>
    <property type="match status" value="1"/>
</dbReference>
<keyword evidence="7" id="KW-1185">Reference proteome</keyword>
<reference evidence="6 7" key="1">
    <citation type="journal article" date="2012" name="Science">
        <title>The Paleozoic origin of enzymatic lignin decomposition reconstructed from 31 fungal genomes.</title>
        <authorList>
            <person name="Floudas D."/>
            <person name="Binder M."/>
            <person name="Riley R."/>
            <person name="Barry K."/>
            <person name="Blanchette R.A."/>
            <person name="Henrissat B."/>
            <person name="Martinez A.T."/>
            <person name="Otillar R."/>
            <person name="Spatafora J.W."/>
            <person name="Yadav J.S."/>
            <person name="Aerts A."/>
            <person name="Benoit I."/>
            <person name="Boyd A."/>
            <person name="Carlson A."/>
            <person name="Copeland A."/>
            <person name="Coutinho P.M."/>
            <person name="de Vries R.P."/>
            <person name="Ferreira P."/>
            <person name="Findley K."/>
            <person name="Foster B."/>
            <person name="Gaskell J."/>
            <person name="Glotzer D."/>
            <person name="Gorecki P."/>
            <person name="Heitman J."/>
            <person name="Hesse C."/>
            <person name="Hori C."/>
            <person name="Igarashi K."/>
            <person name="Jurgens J.A."/>
            <person name="Kallen N."/>
            <person name="Kersten P."/>
            <person name="Kohler A."/>
            <person name="Kuees U."/>
            <person name="Kumar T.K.A."/>
            <person name="Kuo A."/>
            <person name="LaButti K."/>
            <person name="Larrondo L.F."/>
            <person name="Lindquist E."/>
            <person name="Ling A."/>
            <person name="Lombard V."/>
            <person name="Lucas S."/>
            <person name="Lundell T."/>
            <person name="Martin R."/>
            <person name="McLaughlin D.J."/>
            <person name="Morgenstern I."/>
            <person name="Morin E."/>
            <person name="Murat C."/>
            <person name="Nagy L.G."/>
            <person name="Nolan M."/>
            <person name="Ohm R.A."/>
            <person name="Patyshakuliyeva A."/>
            <person name="Rokas A."/>
            <person name="Ruiz-Duenas F.J."/>
            <person name="Sabat G."/>
            <person name="Salamov A."/>
            <person name="Samejima M."/>
            <person name="Schmutz J."/>
            <person name="Slot J.C."/>
            <person name="St John F."/>
            <person name="Stenlid J."/>
            <person name="Sun H."/>
            <person name="Sun S."/>
            <person name="Syed K."/>
            <person name="Tsang A."/>
            <person name="Wiebenga A."/>
            <person name="Young D."/>
            <person name="Pisabarro A."/>
            <person name="Eastwood D.C."/>
            <person name="Martin F."/>
            <person name="Cullen D."/>
            <person name="Grigoriev I.V."/>
            <person name="Hibbett D.S."/>
        </authorList>
    </citation>
    <scope>NUCLEOTIDE SEQUENCE [LARGE SCALE GENOMIC DNA]</scope>
    <source>
        <strain evidence="6 7">MD-104</strain>
    </source>
</reference>
<evidence type="ECO:0000256" key="2">
    <source>
        <dbReference type="ARBA" id="ARBA00022801"/>
    </source>
</evidence>
<dbReference type="InterPro" id="IPR049730">
    <property type="entry name" value="SNF2/RAD54-like_C"/>
</dbReference>
<dbReference type="OrthoDB" id="2803695at2759"/>
<keyword evidence="1" id="KW-0547">Nucleotide-binding</keyword>
<dbReference type="GO" id="GO:0008094">
    <property type="term" value="F:ATP-dependent activity, acting on DNA"/>
    <property type="evidence" value="ECO:0007669"/>
    <property type="project" value="TreeGrafter"/>
</dbReference>
<evidence type="ECO:0000256" key="3">
    <source>
        <dbReference type="ARBA" id="ARBA00022840"/>
    </source>
</evidence>
<dbReference type="STRING" id="742152.A0A2H3JBR5"/>
<dbReference type="PANTHER" id="PTHR45626:SF26">
    <property type="entry name" value="FAMILY HELICASE, PUTATIVE (AFU_ORTHOLOGUE AFUA_2G09120)-RELATED"/>
    <property type="match status" value="1"/>
</dbReference>
<evidence type="ECO:0000256" key="1">
    <source>
        <dbReference type="ARBA" id="ARBA00022741"/>
    </source>
</evidence>
<dbReference type="GO" id="GO:0005634">
    <property type="term" value="C:nucleus"/>
    <property type="evidence" value="ECO:0007669"/>
    <property type="project" value="TreeGrafter"/>
</dbReference>
<gene>
    <name evidence="6" type="ORF">WOLCODRAFT_85980</name>
</gene>
<dbReference type="GO" id="GO:0005524">
    <property type="term" value="F:ATP binding"/>
    <property type="evidence" value="ECO:0007669"/>
    <property type="project" value="UniProtKB-KW"/>
</dbReference>
<accession>A0A2H3JBR5</accession>
<dbReference type="Pfam" id="PF00271">
    <property type="entry name" value="Helicase_C"/>
    <property type="match status" value="1"/>
</dbReference>
<feature type="domain" description="Helicase C-terminal" evidence="5">
    <location>
        <begin position="10"/>
        <end position="104"/>
    </location>
</feature>
<evidence type="ECO:0000313" key="7">
    <source>
        <dbReference type="Proteomes" id="UP000218811"/>
    </source>
</evidence>
<dbReference type="InterPro" id="IPR050628">
    <property type="entry name" value="SNF2_RAD54_helicase_TF"/>
</dbReference>
<protein>
    <recommendedName>
        <fullName evidence="5">Helicase C-terminal domain-containing protein</fullName>
    </recommendedName>
</protein>
<keyword evidence="4" id="KW-1133">Transmembrane helix</keyword>
<feature type="non-terminal residue" evidence="6">
    <location>
        <position position="132"/>
    </location>
</feature>
<evidence type="ECO:0000313" key="6">
    <source>
        <dbReference type="EMBL" id="PCH39636.1"/>
    </source>
</evidence>
<name>A0A2H3JBR5_WOLCO</name>
<dbReference type="Gene3D" id="3.40.50.300">
    <property type="entry name" value="P-loop containing nucleotide triphosphate hydrolases"/>
    <property type="match status" value="1"/>
</dbReference>
<organism evidence="6 7">
    <name type="scientific">Wolfiporia cocos (strain MD-104)</name>
    <name type="common">Brown rot fungus</name>
    <dbReference type="NCBI Taxonomy" id="742152"/>
    <lineage>
        <taxon>Eukaryota</taxon>
        <taxon>Fungi</taxon>
        <taxon>Dikarya</taxon>
        <taxon>Basidiomycota</taxon>
        <taxon>Agaricomycotina</taxon>
        <taxon>Agaricomycetes</taxon>
        <taxon>Polyporales</taxon>
        <taxon>Phaeolaceae</taxon>
        <taxon>Wolfiporia</taxon>
    </lineage>
</organism>
<dbReference type="AlphaFoldDB" id="A0A2H3JBR5"/>
<keyword evidence="3" id="KW-0067">ATP-binding</keyword>
<dbReference type="GO" id="GO:0006281">
    <property type="term" value="P:DNA repair"/>
    <property type="evidence" value="ECO:0007669"/>
    <property type="project" value="TreeGrafter"/>
</dbReference>
<dbReference type="Proteomes" id="UP000218811">
    <property type="component" value="Unassembled WGS sequence"/>
</dbReference>
<dbReference type="GO" id="GO:0016787">
    <property type="term" value="F:hydrolase activity"/>
    <property type="evidence" value="ECO:0007669"/>
    <property type="project" value="UniProtKB-KW"/>
</dbReference>
<sequence length="132" mass="14776">MAERGPNTAPDKIIVFTAFPSNISVLSEFLEGSGIKFMTLTGIDLLKDHAKMLKAFWDTTHEDAWVLIISGAGMMGLNIAFVNILDTLWSAQEDVQLIGRVWRHPQTKLVEVYRLIVAGTPNVFLNNISFER</sequence>
<keyword evidence="4" id="KW-0472">Membrane</keyword>
<dbReference type="InterPro" id="IPR001650">
    <property type="entry name" value="Helicase_C-like"/>
</dbReference>
<proteinExistence type="predicted"/>
<keyword evidence="2" id="KW-0378">Hydrolase</keyword>
<dbReference type="OMA" id="TTHEDAW"/>
<dbReference type="SUPFAM" id="SSF52540">
    <property type="entry name" value="P-loop containing nucleoside triphosphate hydrolases"/>
    <property type="match status" value="1"/>
</dbReference>
<evidence type="ECO:0000259" key="5">
    <source>
        <dbReference type="Pfam" id="PF00271"/>
    </source>
</evidence>
<evidence type="ECO:0000256" key="4">
    <source>
        <dbReference type="SAM" id="Phobius"/>
    </source>
</evidence>